<organism evidence="11 12">
    <name type="scientific">Elsinoe australis</name>
    <dbReference type="NCBI Taxonomy" id="40998"/>
    <lineage>
        <taxon>Eukaryota</taxon>
        <taxon>Fungi</taxon>
        <taxon>Dikarya</taxon>
        <taxon>Ascomycota</taxon>
        <taxon>Pezizomycotina</taxon>
        <taxon>Dothideomycetes</taxon>
        <taxon>Dothideomycetidae</taxon>
        <taxon>Myriangiales</taxon>
        <taxon>Elsinoaceae</taxon>
        <taxon>Elsinoe</taxon>
    </lineage>
</organism>
<sequence>MDAKYELLDAPPKHSKNSVAFVRLRQVAGALTFVLVLVGAFKLHGFQTLRSTWSSLVAACSAGTSSVGSNEYIPRDIHYNLTISQAWRNPDGDWWRPIYVGNSESPIPTINAREGDIIHLTVYNELYIPSSIHWISMHHHASETWHDGAAGVSTYPMLPRANWTAVINTTDQWGARWYSDHMTTAFFDGLYGLIWIRPSPERERPYHLISSYENDQRDMVEAEADAEHITIFNHQHRTYDNLLSQLQSDGYDPFCFQSVLINGKGRVHCKPDGVHDINGEPVDSYGCVKQPRDAVGYGECRPTYADYEIIETRNRRWMMVNLVSTNLHHPFRVSIDAHKMWIIANDAGFVQPREVDIVEVGQAQRVTVMIKLDQQPSDHTMRFYALSKRQSIQGYAILRYPHRRTGVQLGPMPQPPTTLSPMDPLALPLPDKTHSTSSLSPFCPLSPPHPATKTLHFTARGAPDPTNPYITNYTLNGSPWQLWRAFRTPLIHHPNTTFRDPNPIVKDIPLGSVVDIIVQNELDVPVPLYKHNDPTFLIGVGEGRFGWASVDEAVTAGEGGRFELERPVRGYLHTLPPRGWAVVRWRVEQAAMTMFHSLQAEHFVMGMLVPLFEGDDRWPEVPESVRGRPHVEFEMPKGMGIFD</sequence>
<keyword evidence="6" id="KW-0325">Glycoprotein</keyword>
<evidence type="ECO:0000313" key="12">
    <source>
        <dbReference type="Proteomes" id="UP000243723"/>
    </source>
</evidence>
<evidence type="ECO:0000256" key="1">
    <source>
        <dbReference type="ARBA" id="ARBA00010609"/>
    </source>
</evidence>
<evidence type="ECO:0000256" key="2">
    <source>
        <dbReference type="ARBA" id="ARBA00022723"/>
    </source>
</evidence>
<dbReference type="Pfam" id="PF07732">
    <property type="entry name" value="Cu-oxidase_3"/>
    <property type="match status" value="1"/>
</dbReference>
<dbReference type="CDD" id="cd13876">
    <property type="entry name" value="CuRO_2_Abr2_like"/>
    <property type="match status" value="1"/>
</dbReference>
<feature type="transmembrane region" description="Helical" evidence="7">
    <location>
        <begin position="20"/>
        <end position="41"/>
    </location>
</feature>
<dbReference type="PANTHER" id="PTHR11709:SF488">
    <property type="entry name" value="LACCASE-RELATED"/>
    <property type="match status" value="1"/>
</dbReference>
<dbReference type="Gene3D" id="2.60.40.420">
    <property type="entry name" value="Cupredoxins - blue copper proteins"/>
    <property type="match status" value="3"/>
</dbReference>
<dbReference type="EMBL" id="NHZQ01000331">
    <property type="protein sequence ID" value="PSK42988.1"/>
    <property type="molecule type" value="Genomic_DNA"/>
</dbReference>
<comment type="caution">
    <text evidence="11">The sequence shown here is derived from an EMBL/GenBank/DDBJ whole genome shotgun (WGS) entry which is preliminary data.</text>
</comment>
<keyword evidence="7" id="KW-0812">Transmembrane</keyword>
<dbReference type="Pfam" id="PF07731">
    <property type="entry name" value="Cu-oxidase_2"/>
    <property type="match status" value="1"/>
</dbReference>
<gene>
    <name evidence="11" type="ORF">B9Z65_6942</name>
</gene>
<feature type="domain" description="Plastocyanin-like" evidence="10">
    <location>
        <begin position="85"/>
        <end position="199"/>
    </location>
</feature>
<dbReference type="InterPro" id="IPR045087">
    <property type="entry name" value="Cu-oxidase_fam"/>
</dbReference>
<evidence type="ECO:0000256" key="4">
    <source>
        <dbReference type="ARBA" id="ARBA00023002"/>
    </source>
</evidence>
<evidence type="ECO:0000256" key="3">
    <source>
        <dbReference type="ARBA" id="ARBA00022729"/>
    </source>
</evidence>
<dbReference type="GO" id="GO:0005507">
    <property type="term" value="F:copper ion binding"/>
    <property type="evidence" value="ECO:0007669"/>
    <property type="project" value="InterPro"/>
</dbReference>
<keyword evidence="12" id="KW-1185">Reference proteome</keyword>
<dbReference type="STRING" id="40998.A0A2P7Z438"/>
<dbReference type="GO" id="GO:0016491">
    <property type="term" value="F:oxidoreductase activity"/>
    <property type="evidence" value="ECO:0007669"/>
    <property type="project" value="UniProtKB-KW"/>
</dbReference>
<evidence type="ECO:0000259" key="9">
    <source>
        <dbReference type="Pfam" id="PF07731"/>
    </source>
</evidence>
<dbReference type="PANTHER" id="PTHR11709">
    <property type="entry name" value="MULTI-COPPER OXIDASE"/>
    <property type="match status" value="1"/>
</dbReference>
<dbReference type="InterPro" id="IPR001117">
    <property type="entry name" value="Cu-oxidase_2nd"/>
</dbReference>
<evidence type="ECO:0000256" key="6">
    <source>
        <dbReference type="ARBA" id="ARBA00023180"/>
    </source>
</evidence>
<feature type="domain" description="Plastocyanin-like" evidence="8">
    <location>
        <begin position="229"/>
        <end position="400"/>
    </location>
</feature>
<evidence type="ECO:0000256" key="5">
    <source>
        <dbReference type="ARBA" id="ARBA00023008"/>
    </source>
</evidence>
<dbReference type="Pfam" id="PF00394">
    <property type="entry name" value="Cu-oxidase"/>
    <property type="match status" value="1"/>
</dbReference>
<reference evidence="11 12" key="1">
    <citation type="submission" date="2017-05" db="EMBL/GenBank/DDBJ databases">
        <title>Draft genome sequence of Elsinoe australis.</title>
        <authorList>
            <person name="Cheng Q."/>
        </authorList>
    </citation>
    <scope>NUCLEOTIDE SEQUENCE [LARGE SCALE GENOMIC DNA]</scope>
    <source>
        <strain evidence="11 12">NL1</strain>
    </source>
</reference>
<keyword evidence="7" id="KW-0472">Membrane</keyword>
<dbReference type="AlphaFoldDB" id="A0A2P7Z438"/>
<proteinExistence type="inferred from homology"/>
<keyword evidence="4" id="KW-0560">Oxidoreductase</keyword>
<keyword evidence="5" id="KW-0186">Copper</keyword>
<comment type="similarity">
    <text evidence="1">Belongs to the multicopper oxidase family.</text>
</comment>
<evidence type="ECO:0000259" key="10">
    <source>
        <dbReference type="Pfam" id="PF07732"/>
    </source>
</evidence>
<dbReference type="SUPFAM" id="SSF49503">
    <property type="entry name" value="Cupredoxins"/>
    <property type="match status" value="3"/>
</dbReference>
<accession>A0A2P7Z438</accession>
<dbReference type="Proteomes" id="UP000243723">
    <property type="component" value="Unassembled WGS sequence"/>
</dbReference>
<evidence type="ECO:0000256" key="7">
    <source>
        <dbReference type="SAM" id="Phobius"/>
    </source>
</evidence>
<protein>
    <submittedName>
        <fullName evidence="11">Uncharacterized protein</fullName>
    </submittedName>
</protein>
<feature type="domain" description="Plastocyanin-like" evidence="9">
    <location>
        <begin position="481"/>
        <end position="614"/>
    </location>
</feature>
<dbReference type="InterPro" id="IPR011707">
    <property type="entry name" value="Cu-oxidase-like_N"/>
</dbReference>
<keyword evidence="3" id="KW-0732">Signal</keyword>
<evidence type="ECO:0000259" key="8">
    <source>
        <dbReference type="Pfam" id="PF00394"/>
    </source>
</evidence>
<dbReference type="InterPro" id="IPR011706">
    <property type="entry name" value="Cu-oxidase_C"/>
</dbReference>
<evidence type="ECO:0000313" key="11">
    <source>
        <dbReference type="EMBL" id="PSK42988.1"/>
    </source>
</evidence>
<name>A0A2P7Z438_9PEZI</name>
<dbReference type="OrthoDB" id="2121828at2759"/>
<dbReference type="InterPro" id="IPR008972">
    <property type="entry name" value="Cupredoxin"/>
</dbReference>
<keyword evidence="2" id="KW-0479">Metal-binding</keyword>
<keyword evidence="7" id="KW-1133">Transmembrane helix</keyword>